<proteinExistence type="predicted"/>
<evidence type="ECO:0000313" key="3">
    <source>
        <dbReference type="Proteomes" id="UP000178230"/>
    </source>
</evidence>
<comment type="caution">
    <text evidence="2">The sequence shown here is derived from an EMBL/GenBank/DDBJ whole genome shotgun (WGS) entry which is preliminary data.</text>
</comment>
<protein>
    <recommendedName>
        <fullName evidence="4">DUF5673 domain-containing protein</fullName>
    </recommendedName>
</protein>
<evidence type="ECO:0000256" key="1">
    <source>
        <dbReference type="SAM" id="Phobius"/>
    </source>
</evidence>
<dbReference type="AlphaFoldDB" id="A0A1F5YGZ2"/>
<dbReference type="Proteomes" id="UP000178230">
    <property type="component" value="Unassembled WGS sequence"/>
</dbReference>
<accession>A0A1F5YGZ2</accession>
<feature type="transmembrane region" description="Helical" evidence="1">
    <location>
        <begin position="7"/>
        <end position="34"/>
    </location>
</feature>
<evidence type="ECO:0008006" key="4">
    <source>
        <dbReference type="Google" id="ProtNLM"/>
    </source>
</evidence>
<reference evidence="2 3" key="1">
    <citation type="journal article" date="2016" name="Nat. Commun.">
        <title>Thousands of microbial genomes shed light on interconnected biogeochemical processes in an aquifer system.</title>
        <authorList>
            <person name="Anantharaman K."/>
            <person name="Brown C.T."/>
            <person name="Hug L.A."/>
            <person name="Sharon I."/>
            <person name="Castelle C.J."/>
            <person name="Probst A.J."/>
            <person name="Thomas B.C."/>
            <person name="Singh A."/>
            <person name="Wilkins M.J."/>
            <person name="Karaoz U."/>
            <person name="Brodie E.L."/>
            <person name="Williams K.H."/>
            <person name="Hubbard S.S."/>
            <person name="Banfield J.F."/>
        </authorList>
    </citation>
    <scope>NUCLEOTIDE SEQUENCE [LARGE SCALE GENOMIC DNA]</scope>
</reference>
<gene>
    <name evidence="2" type="ORF">A2Y99_00315</name>
</gene>
<keyword evidence="1" id="KW-0812">Transmembrane</keyword>
<keyword evidence="1" id="KW-1133">Transmembrane helix</keyword>
<sequence length="137" mass="15736">MAAITALFIAIVFFLHEFLLIGVILSIAFVSYVISSVPPLEVEHKITPLGFNNAGRLFRWIELYAFWFEEKWGNKILVVQTQLALPGQIRAVLKDMDQNEVKKIMGKYLLYLDKPLKSWVDNASDWVNKKIPLESPN</sequence>
<evidence type="ECO:0000313" key="2">
    <source>
        <dbReference type="EMBL" id="OGF99458.1"/>
    </source>
</evidence>
<dbReference type="EMBL" id="MFIY01000052">
    <property type="protein sequence ID" value="OGF99458.1"/>
    <property type="molecule type" value="Genomic_DNA"/>
</dbReference>
<keyword evidence="1" id="KW-0472">Membrane</keyword>
<name>A0A1F5YGZ2_9BACT</name>
<organism evidence="2 3">
    <name type="scientific">Candidatus Gottesmanbacteria bacterium RBG_13_37_7</name>
    <dbReference type="NCBI Taxonomy" id="1798369"/>
    <lineage>
        <taxon>Bacteria</taxon>
        <taxon>Candidatus Gottesmaniibacteriota</taxon>
    </lineage>
</organism>